<protein>
    <submittedName>
        <fullName evidence="2">Uncharacterized protein</fullName>
    </submittedName>
</protein>
<dbReference type="Proteomes" id="UP001287356">
    <property type="component" value="Unassembled WGS sequence"/>
</dbReference>
<proteinExistence type="predicted"/>
<keyword evidence="1" id="KW-0812">Transmembrane</keyword>
<evidence type="ECO:0000313" key="3">
    <source>
        <dbReference type="Proteomes" id="UP001287356"/>
    </source>
</evidence>
<dbReference type="EMBL" id="JAULSN010000002">
    <property type="protein sequence ID" value="KAK3380181.1"/>
    <property type="molecule type" value="Genomic_DNA"/>
</dbReference>
<keyword evidence="1" id="KW-0472">Membrane</keyword>
<evidence type="ECO:0000313" key="2">
    <source>
        <dbReference type="EMBL" id="KAK3380181.1"/>
    </source>
</evidence>
<reference evidence="2" key="1">
    <citation type="journal article" date="2023" name="Mol. Phylogenet. Evol.">
        <title>Genome-scale phylogeny and comparative genomics of the fungal order Sordariales.</title>
        <authorList>
            <person name="Hensen N."/>
            <person name="Bonometti L."/>
            <person name="Westerberg I."/>
            <person name="Brannstrom I.O."/>
            <person name="Guillou S."/>
            <person name="Cros-Aarteil S."/>
            <person name="Calhoun S."/>
            <person name="Haridas S."/>
            <person name="Kuo A."/>
            <person name="Mondo S."/>
            <person name="Pangilinan J."/>
            <person name="Riley R."/>
            <person name="LaButti K."/>
            <person name="Andreopoulos B."/>
            <person name="Lipzen A."/>
            <person name="Chen C."/>
            <person name="Yan M."/>
            <person name="Daum C."/>
            <person name="Ng V."/>
            <person name="Clum A."/>
            <person name="Steindorff A."/>
            <person name="Ohm R.A."/>
            <person name="Martin F."/>
            <person name="Silar P."/>
            <person name="Natvig D.O."/>
            <person name="Lalanne C."/>
            <person name="Gautier V."/>
            <person name="Ament-Velasquez S.L."/>
            <person name="Kruys A."/>
            <person name="Hutchinson M.I."/>
            <person name="Powell A.J."/>
            <person name="Barry K."/>
            <person name="Miller A.N."/>
            <person name="Grigoriev I.V."/>
            <person name="Debuchy R."/>
            <person name="Gladieux P."/>
            <person name="Hiltunen Thoren M."/>
            <person name="Johannesson H."/>
        </authorList>
    </citation>
    <scope>NUCLEOTIDE SEQUENCE</scope>
    <source>
        <strain evidence="2">CBS 958.72</strain>
    </source>
</reference>
<name>A0AAE0TTY9_9PEZI</name>
<feature type="transmembrane region" description="Helical" evidence="1">
    <location>
        <begin position="43"/>
        <end position="62"/>
    </location>
</feature>
<sequence>MGGHVEKARTDQMRRRYSTLFVPLFFTVDVILGRASLFRYFSIIVSWVLLCLVLSPAVIVIVI</sequence>
<keyword evidence="1" id="KW-1133">Transmembrane helix</keyword>
<reference evidence="2" key="2">
    <citation type="submission" date="2023-06" db="EMBL/GenBank/DDBJ databases">
        <authorList>
            <consortium name="Lawrence Berkeley National Laboratory"/>
            <person name="Haridas S."/>
            <person name="Hensen N."/>
            <person name="Bonometti L."/>
            <person name="Westerberg I."/>
            <person name="Brannstrom I.O."/>
            <person name="Guillou S."/>
            <person name="Cros-Aarteil S."/>
            <person name="Calhoun S."/>
            <person name="Kuo A."/>
            <person name="Mondo S."/>
            <person name="Pangilinan J."/>
            <person name="Riley R."/>
            <person name="Labutti K."/>
            <person name="Andreopoulos B."/>
            <person name="Lipzen A."/>
            <person name="Chen C."/>
            <person name="Yanf M."/>
            <person name="Daum C."/>
            <person name="Ng V."/>
            <person name="Clum A."/>
            <person name="Steindorff A."/>
            <person name="Ohm R."/>
            <person name="Martin F."/>
            <person name="Silar P."/>
            <person name="Natvig D."/>
            <person name="Lalanne C."/>
            <person name="Gautier V."/>
            <person name="Ament-Velasquez S.L."/>
            <person name="Kruys A."/>
            <person name="Hutchinson M.I."/>
            <person name="Powell A.J."/>
            <person name="Barry K."/>
            <person name="Miller A.N."/>
            <person name="Grigoriev I.V."/>
            <person name="Debuchy R."/>
            <person name="Gladieux P."/>
            <person name="Thoren M.H."/>
            <person name="Johannesson H."/>
        </authorList>
    </citation>
    <scope>NUCLEOTIDE SEQUENCE</scope>
    <source>
        <strain evidence="2">CBS 958.72</strain>
    </source>
</reference>
<feature type="transmembrane region" description="Helical" evidence="1">
    <location>
        <begin position="20"/>
        <end position="37"/>
    </location>
</feature>
<organism evidence="2 3">
    <name type="scientific">Lasiosphaeria ovina</name>
    <dbReference type="NCBI Taxonomy" id="92902"/>
    <lineage>
        <taxon>Eukaryota</taxon>
        <taxon>Fungi</taxon>
        <taxon>Dikarya</taxon>
        <taxon>Ascomycota</taxon>
        <taxon>Pezizomycotina</taxon>
        <taxon>Sordariomycetes</taxon>
        <taxon>Sordariomycetidae</taxon>
        <taxon>Sordariales</taxon>
        <taxon>Lasiosphaeriaceae</taxon>
        <taxon>Lasiosphaeria</taxon>
    </lineage>
</organism>
<dbReference type="AlphaFoldDB" id="A0AAE0TTY9"/>
<gene>
    <name evidence="2" type="ORF">B0T24DRAFT_614468</name>
</gene>
<comment type="caution">
    <text evidence="2">The sequence shown here is derived from an EMBL/GenBank/DDBJ whole genome shotgun (WGS) entry which is preliminary data.</text>
</comment>
<keyword evidence="3" id="KW-1185">Reference proteome</keyword>
<evidence type="ECO:0000256" key="1">
    <source>
        <dbReference type="SAM" id="Phobius"/>
    </source>
</evidence>
<accession>A0AAE0TTY9</accession>